<protein>
    <recommendedName>
        <fullName evidence="4">DUF5667 domain-containing protein</fullName>
    </recommendedName>
</protein>
<evidence type="ECO:0000313" key="5">
    <source>
        <dbReference type="EMBL" id="KKP43964.1"/>
    </source>
</evidence>
<sequence>MKKLFLIPLVIAVLAIPVGVFAQEEATEDETTEINLISAPTEEEEDTFVVTPPSDISYTFSLVLEEIREFFTLDPDKKIEMRLEYAEKRLVEMEALSAEGNTEQLEKVQARYERQIAKAIQMANKDADKAEERLDKVEEIRARHLEVLDGVLGRVADEAKPSIEKVIEKTTARYETDKSERQALKKANKGGNSDTQDTTEEIEE</sequence>
<comment type="caution">
    <text evidence="5">The sequence shown here is derived from an EMBL/GenBank/DDBJ whole genome shotgun (WGS) entry which is preliminary data.</text>
</comment>
<evidence type="ECO:0000256" key="1">
    <source>
        <dbReference type="SAM" id="Coils"/>
    </source>
</evidence>
<evidence type="ECO:0000313" key="6">
    <source>
        <dbReference type="Proteomes" id="UP000034302"/>
    </source>
</evidence>
<feature type="signal peptide" evidence="3">
    <location>
        <begin position="1"/>
        <end position="22"/>
    </location>
</feature>
<keyword evidence="3" id="KW-0732">Signal</keyword>
<dbReference type="InterPro" id="IPR043725">
    <property type="entry name" value="DUF5667"/>
</dbReference>
<feature type="compositionally biased region" description="Basic and acidic residues" evidence="2">
    <location>
        <begin position="173"/>
        <end position="183"/>
    </location>
</feature>
<gene>
    <name evidence="5" type="ORF">UR34_C0008G0023</name>
</gene>
<dbReference type="Proteomes" id="UP000034302">
    <property type="component" value="Unassembled WGS sequence"/>
</dbReference>
<evidence type="ECO:0000256" key="2">
    <source>
        <dbReference type="SAM" id="MobiDB-lite"/>
    </source>
</evidence>
<dbReference type="Pfam" id="PF18915">
    <property type="entry name" value="DUF5667"/>
    <property type="match status" value="1"/>
</dbReference>
<evidence type="ECO:0000256" key="3">
    <source>
        <dbReference type="SAM" id="SignalP"/>
    </source>
</evidence>
<feature type="domain" description="DUF5667" evidence="4">
    <location>
        <begin position="52"/>
        <end position="140"/>
    </location>
</feature>
<feature type="chain" id="PRO_5002530668" description="DUF5667 domain-containing protein" evidence="3">
    <location>
        <begin position="23"/>
        <end position="204"/>
    </location>
</feature>
<feature type="region of interest" description="Disordered" evidence="2">
    <location>
        <begin position="173"/>
        <end position="204"/>
    </location>
</feature>
<name>A0A0F9ZIQ2_9BACT</name>
<dbReference type="EMBL" id="LBOV01000008">
    <property type="protein sequence ID" value="KKP43964.1"/>
    <property type="molecule type" value="Genomic_DNA"/>
</dbReference>
<proteinExistence type="predicted"/>
<dbReference type="AlphaFoldDB" id="A0A0F9ZIQ2"/>
<accession>A0A0F9ZIQ2</accession>
<keyword evidence="1" id="KW-0175">Coiled coil</keyword>
<reference evidence="5 6" key="1">
    <citation type="journal article" date="2015" name="Nature">
        <title>rRNA introns, odd ribosomes, and small enigmatic genomes across a large radiation of phyla.</title>
        <authorList>
            <person name="Brown C.T."/>
            <person name="Hug L.A."/>
            <person name="Thomas B.C."/>
            <person name="Sharon I."/>
            <person name="Castelle C.J."/>
            <person name="Singh A."/>
            <person name="Wilkins M.J."/>
            <person name="Williams K.H."/>
            <person name="Banfield J.F."/>
        </authorList>
    </citation>
    <scope>NUCLEOTIDE SEQUENCE [LARGE SCALE GENOMIC DNA]</scope>
</reference>
<feature type="coiled-coil region" evidence="1">
    <location>
        <begin position="102"/>
        <end position="147"/>
    </location>
</feature>
<evidence type="ECO:0000259" key="4">
    <source>
        <dbReference type="Pfam" id="PF18915"/>
    </source>
</evidence>
<organism evidence="5 6">
    <name type="scientific">candidate division WS6 bacterium GW2011_GWC1_33_20</name>
    <dbReference type="NCBI Taxonomy" id="1619089"/>
    <lineage>
        <taxon>Bacteria</taxon>
        <taxon>Candidatus Dojkabacteria</taxon>
    </lineage>
</organism>